<evidence type="ECO:0000313" key="8">
    <source>
        <dbReference type="EMBL" id="AQP43527.1"/>
    </source>
</evidence>
<dbReference type="KEGG" id="tfl:RPIT_00745"/>
<comment type="subcellular location">
    <subcellularLocation>
        <location evidence="1 7">Cell membrane</location>
        <topology evidence="1 7">Multi-pass membrane protein</topology>
    </subcellularLocation>
</comment>
<dbReference type="Pfam" id="PF01914">
    <property type="entry name" value="MarC"/>
    <property type="match status" value="1"/>
</dbReference>
<evidence type="ECO:0000256" key="6">
    <source>
        <dbReference type="ARBA" id="ARBA00023136"/>
    </source>
</evidence>
<dbReference type="PANTHER" id="PTHR33508:SF10">
    <property type="entry name" value="UPF0056 INNER MEMBRANE PROTEIN YHGN"/>
    <property type="match status" value="1"/>
</dbReference>
<feature type="transmembrane region" description="Helical" evidence="7">
    <location>
        <begin position="6"/>
        <end position="27"/>
    </location>
</feature>
<evidence type="ECO:0000313" key="9">
    <source>
        <dbReference type="Proteomes" id="UP000188324"/>
    </source>
</evidence>
<keyword evidence="5 7" id="KW-1133">Transmembrane helix</keyword>
<accession>A0A1Q2CBP8</accession>
<keyword evidence="4 7" id="KW-0812">Transmembrane</keyword>
<keyword evidence="3" id="KW-1003">Cell membrane</keyword>
<dbReference type="GO" id="GO:0005886">
    <property type="term" value="C:plasma membrane"/>
    <property type="evidence" value="ECO:0007669"/>
    <property type="project" value="UniProtKB-SubCell"/>
</dbReference>
<organism evidence="8 9">
    <name type="scientific">Tessaracoccus flavus</name>
    <dbReference type="NCBI Taxonomy" id="1610493"/>
    <lineage>
        <taxon>Bacteria</taxon>
        <taxon>Bacillati</taxon>
        <taxon>Actinomycetota</taxon>
        <taxon>Actinomycetes</taxon>
        <taxon>Propionibacteriales</taxon>
        <taxon>Propionibacteriaceae</taxon>
        <taxon>Tessaracoccus</taxon>
    </lineage>
</organism>
<gene>
    <name evidence="8" type="ORF">RPIT_00745</name>
</gene>
<feature type="transmembrane region" description="Helical" evidence="7">
    <location>
        <begin position="69"/>
        <end position="88"/>
    </location>
</feature>
<dbReference type="NCBIfam" id="TIGR00427">
    <property type="entry name" value="NAAT family transporter"/>
    <property type="match status" value="1"/>
</dbReference>
<evidence type="ECO:0000256" key="7">
    <source>
        <dbReference type="RuleBase" id="RU362048"/>
    </source>
</evidence>
<dbReference type="InterPro" id="IPR002771">
    <property type="entry name" value="Multi_antbiot-R_MarC"/>
</dbReference>
<dbReference type="RefSeq" id="WP_077339581.1">
    <property type="nucleotide sequence ID" value="NZ_CP019605.1"/>
</dbReference>
<name>A0A1Q2CBP8_9ACTN</name>
<keyword evidence="9" id="KW-1185">Reference proteome</keyword>
<feature type="transmembrane region" description="Helical" evidence="7">
    <location>
        <begin position="166"/>
        <end position="187"/>
    </location>
</feature>
<feature type="transmembrane region" description="Helical" evidence="7">
    <location>
        <begin position="109"/>
        <end position="128"/>
    </location>
</feature>
<proteinExistence type="inferred from homology"/>
<dbReference type="STRING" id="1610493.RPIT_00745"/>
<sequence length="196" mass="21594">MTMLSAAMTFFLVMDPLGNVPLFLAALRKTAPERRQWVILRECLIALAIMVTFLFVGRFFLELLHIENASLQAAGGVILMLIAVRMIFPTPERPLHEPMTHDEPFIVPLAVPYVAGPSLLAVEVVLVSQNPSGWPIFLGALIAAWLVGTLILYSSGFLRRAVGERALIAVERLMGMILVVLGVQMLFDGIDTFFTS</sequence>
<protein>
    <recommendedName>
        <fullName evidence="7">UPF0056 membrane protein</fullName>
    </recommendedName>
</protein>
<evidence type="ECO:0000256" key="5">
    <source>
        <dbReference type="ARBA" id="ARBA00022989"/>
    </source>
</evidence>
<reference evidence="8 9" key="1">
    <citation type="journal article" date="2016" name="Int. J. Syst. Evol. Microbiol.">
        <title>Tessaracoccus flavus sp. nov., isolated from the drainage system of a lindane-producing factory.</title>
        <authorList>
            <person name="Kumari R."/>
            <person name="Singh P."/>
            <person name="Schumann P."/>
            <person name="Lal R."/>
        </authorList>
    </citation>
    <scope>NUCLEOTIDE SEQUENCE [LARGE SCALE GENOMIC DNA]</scope>
    <source>
        <strain evidence="8 9">RP1T</strain>
    </source>
</reference>
<evidence type="ECO:0000256" key="2">
    <source>
        <dbReference type="ARBA" id="ARBA00009784"/>
    </source>
</evidence>
<dbReference type="OrthoDB" id="21094at2"/>
<evidence type="ECO:0000256" key="3">
    <source>
        <dbReference type="ARBA" id="ARBA00022475"/>
    </source>
</evidence>
<feature type="transmembrane region" description="Helical" evidence="7">
    <location>
        <begin position="134"/>
        <end position="154"/>
    </location>
</feature>
<dbReference type="PANTHER" id="PTHR33508">
    <property type="entry name" value="UPF0056 MEMBRANE PROTEIN YHCE"/>
    <property type="match status" value="1"/>
</dbReference>
<evidence type="ECO:0000256" key="4">
    <source>
        <dbReference type="ARBA" id="ARBA00022692"/>
    </source>
</evidence>
<evidence type="ECO:0000256" key="1">
    <source>
        <dbReference type="ARBA" id="ARBA00004651"/>
    </source>
</evidence>
<dbReference type="EMBL" id="CP019605">
    <property type="protein sequence ID" value="AQP43527.1"/>
    <property type="molecule type" value="Genomic_DNA"/>
</dbReference>
<feature type="transmembrane region" description="Helical" evidence="7">
    <location>
        <begin position="39"/>
        <end position="57"/>
    </location>
</feature>
<dbReference type="Proteomes" id="UP000188324">
    <property type="component" value="Chromosome"/>
</dbReference>
<comment type="similarity">
    <text evidence="2 7">Belongs to the UPF0056 (MarC) family.</text>
</comment>
<dbReference type="AlphaFoldDB" id="A0A1Q2CBP8"/>
<keyword evidence="6 7" id="KW-0472">Membrane</keyword>